<evidence type="ECO:0000313" key="2">
    <source>
        <dbReference type="Proteomes" id="UP000192085"/>
    </source>
</evidence>
<protein>
    <recommendedName>
        <fullName evidence="3">Transcriptional regulator</fullName>
    </recommendedName>
</protein>
<evidence type="ECO:0000313" key="1">
    <source>
        <dbReference type="EMBL" id="ARD98479.1"/>
    </source>
</evidence>
<dbReference type="AlphaFoldDB" id="A0A1V0NEZ5"/>
<evidence type="ECO:0008006" key="3">
    <source>
        <dbReference type="Google" id="ProtNLM"/>
    </source>
</evidence>
<dbReference type="Proteomes" id="UP000192085">
    <property type="component" value="Chromosome"/>
</dbReference>
<name>A0A1V0NEZ5_LACLL</name>
<accession>A0A1V0NEZ5</accession>
<dbReference type="EMBL" id="CP015897">
    <property type="protein sequence ID" value="ARD98479.1"/>
    <property type="molecule type" value="Genomic_DNA"/>
</dbReference>
<sequence length="195" mass="22205">MLNQKTRQIFEKNGGVLTLPKALEYGLSKEGVRKMYLRGELEKVHAGVYTLKNELPDELLLLQTVYSKGVLSHESAAALYGFTSFTPTEPIFSFPQGYKLYRNPKLAIAPYFVSREQYQTGIEEVQTWEGNPILAYSPEKTLVDLARSRYTLPLIFEEAMQGYFALGNVNVNRLLGYAQQFGVLDKVKKRMMVYA</sequence>
<gene>
    <name evidence="1" type="ORF">LL275_0847</name>
</gene>
<organism evidence="1 2">
    <name type="scientific">Lactococcus lactis subsp. lactis</name>
    <name type="common">Streptococcus lactis</name>
    <dbReference type="NCBI Taxonomy" id="1360"/>
    <lineage>
        <taxon>Bacteria</taxon>
        <taxon>Bacillati</taxon>
        <taxon>Bacillota</taxon>
        <taxon>Bacilli</taxon>
        <taxon>Lactobacillales</taxon>
        <taxon>Streptococcaceae</taxon>
        <taxon>Lactococcus</taxon>
    </lineage>
</organism>
<reference evidence="1 2" key="1">
    <citation type="journal article" date="2017" name="BMC Genomics">
        <title>Comparative and functional genomics of the Lactococcus lactis taxon; insights into evolution and niche adaptation.</title>
        <authorList>
            <person name="Kelleher P."/>
            <person name="Bottacini F."/>
            <person name="Mahony J."/>
            <person name="Kilcawley K.N."/>
            <person name="van Sinderen D."/>
        </authorList>
    </citation>
    <scope>NUCLEOTIDE SEQUENCE [LARGE SCALE GENOMIC DNA]</scope>
    <source>
        <strain evidence="1 2">275</strain>
    </source>
</reference>
<proteinExistence type="predicted"/>